<sequence>MPGGSSSWAKLQISSDTLSTMKYGNFLIDIYEHAHNMAKSNIGEKKYFYSPIALLDQKSAVSRLNRITKQPEMRFRVEMWNDKVENEVVKHLVEIVGHEIKSNKVRVIPLEKVILTSNVHTADYSLSKMWINYDKSKTLRLYLSCYDEKVCDDMADQMRSDPEQFHHFKLLYSLSLSQTSQTKQMAINMESITSGQIVSNLLQKFGDKKDIFLTANDEKKMLTEMATSIRMDTFDDSEVGSPDTEFQISNFLKNLLITSRTIIKEQNDKIWDSVFWEEDDYRPDRTTSILNEIVNNLLDTETQQKLINLFKKVEKQSAIKEKLKTSSNKDAMEKQLFRRNPIEKWEIAGKNSSDEQRIQHNYDSNSWADVDRISSAISDKLANNSDSSHGIEILKEDLEKLLEESRIHVQWDGEKFVPKPVQLSRIDLDKFRAFRDSHQKFPLFQDRNFRVRYTTADLSVPIRFMEHAELTVTNEWNELQDELKATTELLNTTANNLMKTNTELRNVKSDLTNKFEGTKQELEKTRTDLSKIVDELLSTKLKSTEKQWSEMKINMENLLSELKGSKQELVKTKTELEKTKANVNSLSTKLNATEKELAEMKIRTVNLSTELKTNSYRLGHEIKVAEDNLRKELKATSNHLETTTTNLNATRTELRSTKSDVADLTTKLNARTSEIIDIGKMPTSCADLQRMGQKISGFFSVKGSKKTMEMVYCDFYPNQNDKQKWIGYTDVKSAPVYFYVQRKSPFNQSSTPIPFELVLVNKGNAMNLTTGKFTAPRPGIYFFSFTGHAKFPASSSKLHLGSSLYLNKVTVGSSFIQESNTVDDQRDTLTFQSTLNLKSDDQVWVQIEWIASSMFLHDNDNHYTHFTGFMLEEEIENFT</sequence>
<evidence type="ECO:0000256" key="2">
    <source>
        <dbReference type="ARBA" id="ARBA00022525"/>
    </source>
</evidence>
<feature type="domain" description="C1q" evidence="5">
    <location>
        <begin position="731"/>
        <end position="877"/>
    </location>
</feature>
<dbReference type="SUPFAM" id="SSF49842">
    <property type="entry name" value="TNF-like"/>
    <property type="match status" value="1"/>
</dbReference>
<evidence type="ECO:0000313" key="7">
    <source>
        <dbReference type="Proteomes" id="UP000789390"/>
    </source>
</evidence>
<dbReference type="OrthoDB" id="6373171at2759"/>
<evidence type="ECO:0000256" key="4">
    <source>
        <dbReference type="SAM" id="Coils"/>
    </source>
</evidence>
<dbReference type="Proteomes" id="UP000789390">
    <property type="component" value="Unassembled WGS sequence"/>
</dbReference>
<feature type="coiled-coil region" evidence="4">
    <location>
        <begin position="494"/>
        <end position="610"/>
    </location>
</feature>
<dbReference type="AlphaFoldDB" id="A0A8J2RQ15"/>
<dbReference type="PROSITE" id="PS50871">
    <property type="entry name" value="C1Q"/>
    <property type="match status" value="1"/>
</dbReference>
<dbReference type="InterPro" id="IPR008983">
    <property type="entry name" value="Tumour_necrosis_fac-like_dom"/>
</dbReference>
<dbReference type="GO" id="GO:0005615">
    <property type="term" value="C:extracellular space"/>
    <property type="evidence" value="ECO:0007669"/>
    <property type="project" value="TreeGrafter"/>
</dbReference>
<name>A0A8J2RQ15_9CRUS</name>
<accession>A0A8J2RQ15</accession>
<dbReference type="InterPro" id="IPR001073">
    <property type="entry name" value="C1q_dom"/>
</dbReference>
<dbReference type="EMBL" id="CAKKLH010000172">
    <property type="protein sequence ID" value="CAH0105177.1"/>
    <property type="molecule type" value="Genomic_DNA"/>
</dbReference>
<dbReference type="Gene3D" id="2.60.120.40">
    <property type="match status" value="1"/>
</dbReference>
<reference evidence="6" key="1">
    <citation type="submission" date="2021-11" db="EMBL/GenBank/DDBJ databases">
        <authorList>
            <person name="Schell T."/>
        </authorList>
    </citation>
    <scope>NUCLEOTIDE SEQUENCE</scope>
    <source>
        <strain evidence="6">M5</strain>
    </source>
</reference>
<dbReference type="Pfam" id="PF00386">
    <property type="entry name" value="C1q"/>
    <property type="match status" value="1"/>
</dbReference>
<proteinExistence type="predicted"/>
<dbReference type="InterPro" id="IPR050822">
    <property type="entry name" value="Cerebellin_Synaptic_Org"/>
</dbReference>
<keyword evidence="7" id="KW-1185">Reference proteome</keyword>
<keyword evidence="4" id="KW-0175">Coiled coil</keyword>
<dbReference type="SMART" id="SM00110">
    <property type="entry name" value="C1Q"/>
    <property type="match status" value="1"/>
</dbReference>
<keyword evidence="2" id="KW-0964">Secreted</keyword>
<evidence type="ECO:0000256" key="3">
    <source>
        <dbReference type="ARBA" id="ARBA00022729"/>
    </source>
</evidence>
<organism evidence="6 7">
    <name type="scientific">Daphnia galeata</name>
    <dbReference type="NCBI Taxonomy" id="27404"/>
    <lineage>
        <taxon>Eukaryota</taxon>
        <taxon>Metazoa</taxon>
        <taxon>Ecdysozoa</taxon>
        <taxon>Arthropoda</taxon>
        <taxon>Crustacea</taxon>
        <taxon>Branchiopoda</taxon>
        <taxon>Diplostraca</taxon>
        <taxon>Cladocera</taxon>
        <taxon>Anomopoda</taxon>
        <taxon>Daphniidae</taxon>
        <taxon>Daphnia</taxon>
    </lineage>
</organism>
<protein>
    <recommendedName>
        <fullName evidence="5">C1q domain-containing protein</fullName>
    </recommendedName>
</protein>
<evidence type="ECO:0000259" key="5">
    <source>
        <dbReference type="PROSITE" id="PS50871"/>
    </source>
</evidence>
<keyword evidence="3" id="KW-0732">Signal</keyword>
<evidence type="ECO:0000256" key="1">
    <source>
        <dbReference type="ARBA" id="ARBA00004613"/>
    </source>
</evidence>
<dbReference type="PANTHER" id="PTHR22923:SF62">
    <property type="entry name" value="CVP18"/>
    <property type="match status" value="1"/>
</dbReference>
<comment type="caution">
    <text evidence="6">The sequence shown here is derived from an EMBL/GenBank/DDBJ whole genome shotgun (WGS) entry which is preliminary data.</text>
</comment>
<evidence type="ECO:0000313" key="6">
    <source>
        <dbReference type="EMBL" id="CAH0105177.1"/>
    </source>
</evidence>
<gene>
    <name evidence="6" type="ORF">DGAL_LOCUS8191</name>
</gene>
<comment type="subcellular location">
    <subcellularLocation>
        <location evidence="1">Secreted</location>
    </subcellularLocation>
</comment>
<dbReference type="PANTHER" id="PTHR22923">
    <property type="entry name" value="CEREBELLIN-RELATED"/>
    <property type="match status" value="1"/>
</dbReference>
<dbReference type="Gene3D" id="1.10.287.2610">
    <property type="match status" value="1"/>
</dbReference>